<comment type="caution">
    <text evidence="2">The sequence shown here is derived from an EMBL/GenBank/DDBJ whole genome shotgun (WGS) entry which is preliminary data.</text>
</comment>
<keyword evidence="3" id="KW-1185">Reference proteome</keyword>
<gene>
    <name evidence="2" type="ORF">HHUSO_G4096</name>
</gene>
<evidence type="ECO:0000313" key="3">
    <source>
        <dbReference type="Proteomes" id="UP001369086"/>
    </source>
</evidence>
<feature type="region of interest" description="Disordered" evidence="1">
    <location>
        <begin position="105"/>
        <end position="125"/>
    </location>
</feature>
<accession>A0ABR1A484</accession>
<reference evidence="2 3" key="1">
    <citation type="submission" date="2021-05" db="EMBL/GenBank/DDBJ databases">
        <authorList>
            <person name="Zahm M."/>
            <person name="Klopp C."/>
            <person name="Cabau C."/>
            <person name="Kuhl H."/>
            <person name="Suciu R."/>
            <person name="Ciorpac M."/>
            <person name="Holostenco D."/>
            <person name="Gessner J."/>
            <person name="Wuertz S."/>
            <person name="Hohne C."/>
            <person name="Stock M."/>
            <person name="Gislard M."/>
            <person name="Lluch J."/>
            <person name="Milhes M."/>
            <person name="Lampietro C."/>
            <person name="Lopez Roques C."/>
            <person name="Donnadieu C."/>
            <person name="Du K."/>
            <person name="Schartl M."/>
            <person name="Guiguen Y."/>
        </authorList>
    </citation>
    <scope>NUCLEOTIDE SEQUENCE [LARGE SCALE GENOMIC DNA]</scope>
    <source>
        <strain evidence="2">Hh-F2</strain>
        <tissue evidence="2">Blood</tissue>
    </source>
</reference>
<evidence type="ECO:0000313" key="2">
    <source>
        <dbReference type="EMBL" id="KAK6491892.1"/>
    </source>
</evidence>
<organism evidence="2 3">
    <name type="scientific">Huso huso</name>
    <name type="common">Beluga</name>
    <name type="synonym">Acipenser huso</name>
    <dbReference type="NCBI Taxonomy" id="61971"/>
    <lineage>
        <taxon>Eukaryota</taxon>
        <taxon>Metazoa</taxon>
        <taxon>Chordata</taxon>
        <taxon>Craniata</taxon>
        <taxon>Vertebrata</taxon>
        <taxon>Euteleostomi</taxon>
        <taxon>Actinopterygii</taxon>
        <taxon>Chondrostei</taxon>
        <taxon>Acipenseriformes</taxon>
        <taxon>Acipenseridae</taxon>
        <taxon>Huso</taxon>
    </lineage>
</organism>
<sequence>MSHTFQNPQKRVKSAKKQIYVADVDDNSKIDAYTSVHATITEGLGVCGVANLVKEYMNSADDFTICDSKGLEIVDSFETKDVEFWKIPSRKVYAFKCDLMKIKQKHESSVAKRKRNEDATDRKGI</sequence>
<dbReference type="Proteomes" id="UP001369086">
    <property type="component" value="Unassembled WGS sequence"/>
</dbReference>
<protein>
    <submittedName>
        <fullName evidence="2">Uncharacterized protein</fullName>
    </submittedName>
</protein>
<name>A0ABR1A484_HUSHU</name>
<evidence type="ECO:0000256" key="1">
    <source>
        <dbReference type="SAM" id="MobiDB-lite"/>
    </source>
</evidence>
<dbReference type="EMBL" id="JAHFZB010000003">
    <property type="protein sequence ID" value="KAK6491892.1"/>
    <property type="molecule type" value="Genomic_DNA"/>
</dbReference>
<proteinExistence type="predicted"/>